<keyword evidence="1" id="KW-1133">Transmembrane helix</keyword>
<dbReference type="InterPro" id="IPR032809">
    <property type="entry name" value="Put_HupE_UreJ"/>
</dbReference>
<feature type="transmembrane region" description="Helical" evidence="1">
    <location>
        <begin position="184"/>
        <end position="206"/>
    </location>
</feature>
<keyword evidence="1" id="KW-0812">Transmembrane</keyword>
<organism evidence="2 3">
    <name type="scientific">Fluviicoccus keumensis</name>
    <dbReference type="NCBI Taxonomy" id="1435465"/>
    <lineage>
        <taxon>Bacteria</taxon>
        <taxon>Pseudomonadati</taxon>
        <taxon>Pseudomonadota</taxon>
        <taxon>Gammaproteobacteria</taxon>
        <taxon>Moraxellales</taxon>
        <taxon>Moraxellaceae</taxon>
        <taxon>Fluviicoccus</taxon>
    </lineage>
</organism>
<feature type="transmembrane region" description="Helical" evidence="1">
    <location>
        <begin position="346"/>
        <end position="364"/>
    </location>
</feature>
<comment type="caution">
    <text evidence="2">The sequence shown here is derived from an EMBL/GenBank/DDBJ whole genome shotgun (WGS) entry which is preliminary data.</text>
</comment>
<name>A0A4Q7ZAT2_9GAMM</name>
<dbReference type="OrthoDB" id="9808870at2"/>
<dbReference type="Proteomes" id="UP000292423">
    <property type="component" value="Unassembled WGS sequence"/>
</dbReference>
<evidence type="ECO:0000313" key="3">
    <source>
        <dbReference type="Proteomes" id="UP000292423"/>
    </source>
</evidence>
<feature type="transmembrane region" description="Helical" evidence="1">
    <location>
        <begin position="278"/>
        <end position="298"/>
    </location>
</feature>
<proteinExistence type="predicted"/>
<feature type="transmembrane region" description="Helical" evidence="1">
    <location>
        <begin position="310"/>
        <end position="334"/>
    </location>
</feature>
<keyword evidence="1" id="KW-0472">Membrane</keyword>
<dbReference type="EMBL" id="SHKX01000010">
    <property type="protein sequence ID" value="RZU47244.1"/>
    <property type="molecule type" value="Genomic_DNA"/>
</dbReference>
<reference evidence="2 3" key="1">
    <citation type="submission" date="2019-02" db="EMBL/GenBank/DDBJ databases">
        <title>Genomic Encyclopedia of Type Strains, Phase IV (KMG-IV): sequencing the most valuable type-strain genomes for metagenomic binning, comparative biology and taxonomic classification.</title>
        <authorList>
            <person name="Goeker M."/>
        </authorList>
    </citation>
    <scope>NUCLEOTIDE SEQUENCE [LARGE SCALE GENOMIC DNA]</scope>
    <source>
        <strain evidence="2 3">DSM 105135</strain>
    </source>
</reference>
<evidence type="ECO:0000313" key="2">
    <source>
        <dbReference type="EMBL" id="RZU47244.1"/>
    </source>
</evidence>
<evidence type="ECO:0000256" key="1">
    <source>
        <dbReference type="SAM" id="Phobius"/>
    </source>
</evidence>
<accession>A0A4Q7ZAT2</accession>
<sequence>MIRIFILLWLWLCLGGLAQAHKASDSYLTLDTGKGGQVGLRWDIAVSDLDLLLDLDRNHDRELTWGELQARTADITALVRSALSVRRGDVACQSWQFAPLMTDEHSDGAYAVIQMRGDCPAQGDWSLQYRLLQAEDPSHRGIVLWQPAGAAAQTRIVAASAEPLTLIQPSHSLTFRDFWKEGVFHIWSGYDHILFLLSLLLPVVLIRQGGGWQPVSRWPSALRDAAGIVTAFTLAHSLTLVLAALQWVHLPSRLVESAIALSVLVAAMHNLKPVLDKWRFLMAFAFGLIHGFGFASALTDLSTRSDSLLVALLGFNLGVESGQLLIVGLFVPAAYVLRRSALYQRAVVTGGSVAIAVVAGLWLGQRILNVVWIPG</sequence>
<dbReference type="AlphaFoldDB" id="A0A4Q7ZAT2"/>
<protein>
    <submittedName>
        <fullName evidence="2">HupE/UreJ protein</fullName>
    </submittedName>
</protein>
<dbReference type="PROSITE" id="PS00018">
    <property type="entry name" value="EF_HAND_1"/>
    <property type="match status" value="1"/>
</dbReference>
<feature type="transmembrane region" description="Helical" evidence="1">
    <location>
        <begin position="226"/>
        <end position="248"/>
    </location>
</feature>
<dbReference type="RefSeq" id="WP_130410500.1">
    <property type="nucleotide sequence ID" value="NZ_SHKX01000010.1"/>
</dbReference>
<gene>
    <name evidence="2" type="ORF">EV700_0198</name>
</gene>
<dbReference type="Pfam" id="PF13795">
    <property type="entry name" value="HupE_UreJ_2"/>
    <property type="match status" value="1"/>
</dbReference>
<dbReference type="InterPro" id="IPR018247">
    <property type="entry name" value="EF_Hand_1_Ca_BS"/>
</dbReference>
<keyword evidence="3" id="KW-1185">Reference proteome</keyword>